<dbReference type="InterPro" id="IPR026889">
    <property type="entry name" value="Zn_Tnp"/>
</dbReference>
<reference evidence="2 3" key="2">
    <citation type="submission" date="2020-04" db="EMBL/GenBank/DDBJ databases">
        <authorList>
            <person name="Fomenkov A."/>
            <person name="Anton B.P."/>
            <person name="Roberts R.J."/>
        </authorList>
    </citation>
    <scope>NUCLEOTIDE SEQUENCE [LARGE SCALE GENOMIC DNA]</scope>
    <source>
        <strain evidence="2 3">S2</strain>
    </source>
</reference>
<gene>
    <name evidence="2" type="ORF">HFZ78_23765</name>
</gene>
<protein>
    <recommendedName>
        <fullName evidence="1">Transposase zinc-binding domain-containing protein</fullName>
    </recommendedName>
</protein>
<sequence>MGSQKSFKKKGTIKQILKDHFHGFWEMHAEALPESVRKSIEETVLKAIKCGSRDLGYALYECKGCAEGDPEPVYVCFTCKSRFCHGCGKKYTERRLVDDHPQRNYL</sequence>
<evidence type="ECO:0000259" key="1">
    <source>
        <dbReference type="Pfam" id="PF14319"/>
    </source>
</evidence>
<organism evidence="2 3">
    <name type="scientific">Priestia megaterium</name>
    <name type="common">Bacillus megaterium</name>
    <dbReference type="NCBI Taxonomy" id="1404"/>
    <lineage>
        <taxon>Bacteria</taxon>
        <taxon>Bacillati</taxon>
        <taxon>Bacillota</taxon>
        <taxon>Bacilli</taxon>
        <taxon>Bacillales</taxon>
        <taxon>Bacillaceae</taxon>
        <taxon>Priestia</taxon>
    </lineage>
</organism>
<dbReference type="EMBL" id="CP051128">
    <property type="protein sequence ID" value="QIZ09340.1"/>
    <property type="molecule type" value="Genomic_DNA"/>
</dbReference>
<evidence type="ECO:0000313" key="3">
    <source>
        <dbReference type="Proteomes" id="UP000501868"/>
    </source>
</evidence>
<dbReference type="Pfam" id="PF14319">
    <property type="entry name" value="Zn_Tnp_IS91"/>
    <property type="match status" value="1"/>
</dbReference>
<accession>A0A6H1P6X2</accession>
<dbReference type="Proteomes" id="UP000501868">
    <property type="component" value="Chromosome"/>
</dbReference>
<reference evidence="2 3" key="1">
    <citation type="submission" date="2020-04" db="EMBL/GenBank/DDBJ databases">
        <title>Genome-Wide Identification of 5-Methylcytosine Sites in Bacterial Genomes By High-Throughput Sequencing of MspJI Restriction Fragments.</title>
        <authorList>
            <person name="Wu V."/>
        </authorList>
    </citation>
    <scope>NUCLEOTIDE SEQUENCE [LARGE SCALE GENOMIC DNA]</scope>
    <source>
        <strain evidence="2 3">S2</strain>
    </source>
</reference>
<evidence type="ECO:0000313" key="2">
    <source>
        <dbReference type="EMBL" id="QIZ09340.1"/>
    </source>
</evidence>
<proteinExistence type="predicted"/>
<dbReference type="AlphaFoldDB" id="A0A6H1P6X2"/>
<feature type="domain" description="Transposase zinc-binding" evidence="1">
    <location>
        <begin position="20"/>
        <end position="96"/>
    </location>
</feature>
<name>A0A6H1P6X2_PRIMG</name>